<dbReference type="GO" id="GO:0005524">
    <property type="term" value="F:ATP binding"/>
    <property type="evidence" value="ECO:0007669"/>
    <property type="project" value="UniProtKB-UniRule"/>
</dbReference>
<dbReference type="HAMAP" id="MF_01894">
    <property type="entry name" value="Smc_prok"/>
    <property type="match status" value="1"/>
</dbReference>
<evidence type="ECO:0000256" key="4">
    <source>
        <dbReference type="ARBA" id="ARBA00022840"/>
    </source>
</evidence>
<comment type="caution">
    <text evidence="10">The sequence shown here is derived from an EMBL/GenBank/DDBJ whole genome shotgun (WGS) entry which is preliminary data.</text>
</comment>
<dbReference type="SUPFAM" id="SSF75553">
    <property type="entry name" value="Smc hinge domain"/>
    <property type="match status" value="1"/>
</dbReference>
<gene>
    <name evidence="7" type="primary">smc</name>
    <name evidence="10" type="ORF">DK847_17265</name>
</gene>
<evidence type="ECO:0000256" key="2">
    <source>
        <dbReference type="ARBA" id="ARBA00022490"/>
    </source>
</evidence>
<dbReference type="PIRSF" id="PIRSF005719">
    <property type="entry name" value="SMC"/>
    <property type="match status" value="1"/>
</dbReference>
<dbReference type="SUPFAM" id="SSF52540">
    <property type="entry name" value="P-loop containing nucleoside triphosphate hydrolases"/>
    <property type="match status" value="1"/>
</dbReference>
<keyword evidence="3 7" id="KW-0547">Nucleotide-binding</keyword>
<feature type="coiled-coil region" evidence="7">
    <location>
        <begin position="314"/>
        <end position="432"/>
    </location>
</feature>
<keyword evidence="4 7" id="KW-0067">ATP-binding</keyword>
<sequence>MKFTRLRLSGFKSFVEPTDLLIEPGLTGVVGPNGCGKSNLLEALRWVMGESSYKSMRASGMDDVIFSGTTQRPARNMAEVVVTMSNDDGSAPPQYQDQETLEISRRIEREEGSAYRINGKDVRARDVQLLFADASTGSRSPALVRQGQIGEIINAKPQARRLILEEAAGITGLHTRRHEAELKLKAAETNLTRLDDVTSQLETQLNSLKRQARQATKYKGLSGEIRRLEAMGLYVNWRETAEASQRDAAALDEATRVLAEHTRGASEKLRQRDDLGEKLPSLREQEAVRAAVLQRVSHERNVLDEEERRAGERRKELDQRIAQINSDLQREQELLNDTDRVLTRLAEEGETLKSSQGSDDDIRAEAAVALQSAADALARAQEAADQAASRLSELSARRNAILRAIEEHKNRVARLDRELAETVARRNDLLARYNVEGDGDKLTAAVEHAVEQAAEFEYHVTEAEGAVRAARAAEGDARAAHDDARRKADRLQTEVRTLTNLLKAGGGDLWPSLLDQISVETGFETALGAALGDDLDASGDEGAPVHWRGLPPLPETAALPEGAEPLINFVLAPPALQRRLSHIGVVSKALGQALQPQLKPGQRLVSREGDVWRWDGFTAAADAPSAAAKRLAEKNRLASLEVEMEQAIAAAEEAQGHFEAARAAIETATRLEREKREGHRAAVSAVDFARRALTQHERQVSERLAQTSALDEAQRRIEEALEEARARLEESSAEAAELPVLDDLQIELNELRNTVNSERAAYAEARAKHDGLEREARARTDRIRAIEAEIAQWTSRAARANEQTEQLTARAEETRAAIIELSELPQLLADRRLKLMNTLAEAEQEKKAASDALQTAENDVRQADQDLRAVQELLSAAREEHARLGARLEASTARLAECEQRITEALNCAPDEVISATGLDPEQLMEWHDIERKLQGLREDRERLGGVNLRADEEAEEVAKQLEGLVKERDDLIQAINKLRGGISSLNREGRQRLVDAFETVNQKFSELFTTLFGGGKAELQLIESDDPLEAGLELIANPPGKKPTTLSLLSGGEQTLTAMALIFAVFLTNPSPICVLDEVDAPLDDHNVERFCNLLDAMLERTETRFLIITHHALTMARMHRLFGVTMLERGVSQLVSVNLAEAEGMVDAQSAA</sequence>
<evidence type="ECO:0000256" key="3">
    <source>
        <dbReference type="ARBA" id="ARBA00022741"/>
    </source>
</evidence>
<organism evidence="10 11">
    <name type="scientific">Aestuariivirga litoralis</name>
    <dbReference type="NCBI Taxonomy" id="2650924"/>
    <lineage>
        <taxon>Bacteria</taxon>
        <taxon>Pseudomonadati</taxon>
        <taxon>Pseudomonadota</taxon>
        <taxon>Alphaproteobacteria</taxon>
        <taxon>Hyphomicrobiales</taxon>
        <taxon>Aestuariivirgaceae</taxon>
        <taxon>Aestuariivirga</taxon>
    </lineage>
</organism>
<dbReference type="CDD" id="cd03278">
    <property type="entry name" value="ABC_SMC_barmotin"/>
    <property type="match status" value="1"/>
</dbReference>
<dbReference type="FunFam" id="3.40.50.300:FF:000901">
    <property type="entry name" value="Chromosome partition protein Smc"/>
    <property type="match status" value="1"/>
</dbReference>
<evidence type="ECO:0000256" key="6">
    <source>
        <dbReference type="ARBA" id="ARBA00023125"/>
    </source>
</evidence>
<dbReference type="GO" id="GO:0003677">
    <property type="term" value="F:DNA binding"/>
    <property type="evidence" value="ECO:0007669"/>
    <property type="project" value="UniProtKB-UniRule"/>
</dbReference>
<dbReference type="GO" id="GO:0030261">
    <property type="term" value="P:chromosome condensation"/>
    <property type="evidence" value="ECO:0007669"/>
    <property type="project" value="InterPro"/>
</dbReference>
<dbReference type="Pfam" id="PF02463">
    <property type="entry name" value="SMC_N"/>
    <property type="match status" value="1"/>
</dbReference>
<keyword evidence="5 7" id="KW-0175">Coiled coil</keyword>
<dbReference type="EMBL" id="QKVK01000009">
    <property type="protein sequence ID" value="PZF75592.1"/>
    <property type="molecule type" value="Genomic_DNA"/>
</dbReference>
<dbReference type="Gene3D" id="3.40.50.300">
    <property type="entry name" value="P-loop containing nucleotide triphosphate hydrolases"/>
    <property type="match status" value="2"/>
</dbReference>
<evidence type="ECO:0000256" key="1">
    <source>
        <dbReference type="ARBA" id="ARBA00004496"/>
    </source>
</evidence>
<evidence type="ECO:0000256" key="5">
    <source>
        <dbReference type="ARBA" id="ARBA00023054"/>
    </source>
</evidence>
<comment type="function">
    <text evidence="7">Required for chromosome condensation and partitioning.</text>
</comment>
<feature type="domain" description="RecF/RecN/SMC N-terminal" evidence="9">
    <location>
        <begin position="4"/>
        <end position="1134"/>
    </location>
</feature>
<dbReference type="GO" id="GO:0007059">
    <property type="term" value="P:chromosome segregation"/>
    <property type="evidence" value="ECO:0007669"/>
    <property type="project" value="UniProtKB-UniRule"/>
</dbReference>
<protein>
    <recommendedName>
        <fullName evidence="7">Chromosome partition protein Smc</fullName>
    </recommendedName>
</protein>
<feature type="coiled-coil region" evidence="7">
    <location>
        <begin position="703"/>
        <end position="887"/>
    </location>
</feature>
<keyword evidence="6 7" id="KW-0238">DNA-binding</keyword>
<keyword evidence="2 7" id="KW-0963">Cytoplasm</keyword>
<evidence type="ECO:0000313" key="11">
    <source>
        <dbReference type="Proteomes" id="UP000248795"/>
    </source>
</evidence>
<feature type="coiled-coil region" evidence="7">
    <location>
        <begin position="177"/>
        <end position="218"/>
    </location>
</feature>
<name>A0A2W2APS8_9HYPH</name>
<feature type="region of interest" description="Disordered" evidence="8">
    <location>
        <begin position="261"/>
        <end position="281"/>
    </location>
</feature>
<proteinExistence type="inferred from homology"/>
<dbReference type="InterPro" id="IPR003395">
    <property type="entry name" value="RecF/RecN/SMC_N"/>
</dbReference>
<evidence type="ECO:0000313" key="10">
    <source>
        <dbReference type="EMBL" id="PZF75592.1"/>
    </source>
</evidence>
<dbReference type="InterPro" id="IPR011890">
    <property type="entry name" value="SMC_prok"/>
</dbReference>
<feature type="coiled-coil region" evidence="7">
    <location>
        <begin position="630"/>
        <end position="657"/>
    </location>
</feature>
<dbReference type="InterPro" id="IPR036277">
    <property type="entry name" value="SMC_hinge_sf"/>
</dbReference>
<dbReference type="RefSeq" id="WP_111199786.1">
    <property type="nucleotide sequence ID" value="NZ_QKVK01000009.1"/>
</dbReference>
<comment type="similarity">
    <text evidence="7">Belongs to the SMC family.</text>
</comment>
<dbReference type="PANTHER" id="PTHR43977">
    <property type="entry name" value="STRUCTURAL MAINTENANCE OF CHROMOSOMES PROTEIN 3"/>
    <property type="match status" value="1"/>
</dbReference>
<feature type="binding site" evidence="7">
    <location>
        <begin position="32"/>
        <end position="39"/>
    </location>
    <ligand>
        <name>ATP</name>
        <dbReference type="ChEBI" id="CHEBI:30616"/>
    </ligand>
</feature>
<dbReference type="Proteomes" id="UP000248795">
    <property type="component" value="Unassembled WGS sequence"/>
</dbReference>
<dbReference type="GO" id="GO:0016887">
    <property type="term" value="F:ATP hydrolysis activity"/>
    <property type="evidence" value="ECO:0007669"/>
    <property type="project" value="InterPro"/>
</dbReference>
<comment type="subunit">
    <text evidence="7">Homodimer.</text>
</comment>
<dbReference type="GO" id="GO:0005737">
    <property type="term" value="C:cytoplasm"/>
    <property type="evidence" value="ECO:0007669"/>
    <property type="project" value="UniProtKB-SubCell"/>
</dbReference>
<dbReference type="GO" id="GO:0005694">
    <property type="term" value="C:chromosome"/>
    <property type="evidence" value="ECO:0007669"/>
    <property type="project" value="InterPro"/>
</dbReference>
<evidence type="ECO:0000256" key="7">
    <source>
        <dbReference type="HAMAP-Rule" id="MF_01894"/>
    </source>
</evidence>
<feature type="coiled-coil region" evidence="7">
    <location>
        <begin position="948"/>
        <end position="975"/>
    </location>
</feature>
<dbReference type="GO" id="GO:0006260">
    <property type="term" value="P:DNA replication"/>
    <property type="evidence" value="ECO:0007669"/>
    <property type="project" value="UniProtKB-UniRule"/>
</dbReference>
<dbReference type="InterPro" id="IPR027417">
    <property type="entry name" value="P-loop_NTPase"/>
</dbReference>
<evidence type="ECO:0000259" key="9">
    <source>
        <dbReference type="Pfam" id="PF02463"/>
    </source>
</evidence>
<comment type="domain">
    <text evidence="7">Contains large globular domains required for ATP hydrolysis at each terminus and a third globular domain forming a flexible hinge near the middle of the molecule. These domains are separated by coiled-coil structures.</text>
</comment>
<keyword evidence="11" id="KW-1185">Reference proteome</keyword>
<accession>A0A2W2APS8</accession>
<comment type="subcellular location">
    <subcellularLocation>
        <location evidence="1 7">Cytoplasm</location>
    </subcellularLocation>
</comment>
<dbReference type="GO" id="GO:0007062">
    <property type="term" value="P:sister chromatid cohesion"/>
    <property type="evidence" value="ECO:0007669"/>
    <property type="project" value="InterPro"/>
</dbReference>
<reference evidence="11" key="1">
    <citation type="submission" date="2018-06" db="EMBL/GenBank/DDBJ databases">
        <title>Aestuariibacter litoralis strain KCTC 52945T.</title>
        <authorList>
            <person name="Li X."/>
            <person name="Salam N."/>
            <person name="Li J.-L."/>
            <person name="Chen Y.-M."/>
            <person name="Yang Z.-W."/>
            <person name="Zhang L.-Y."/>
            <person name="Han M.-X."/>
            <person name="Xiao M."/>
            <person name="Li W.-J."/>
        </authorList>
    </citation>
    <scope>NUCLEOTIDE SEQUENCE [LARGE SCALE GENOMIC DNA]</scope>
    <source>
        <strain evidence="11">KCTC 52945</strain>
    </source>
</reference>
<evidence type="ECO:0000256" key="8">
    <source>
        <dbReference type="SAM" id="MobiDB-lite"/>
    </source>
</evidence>
<dbReference type="AlphaFoldDB" id="A0A2W2APS8"/>
<dbReference type="InterPro" id="IPR024704">
    <property type="entry name" value="SMC"/>
</dbReference>